<gene>
    <name evidence="2" type="ORF">BN873_10083</name>
</gene>
<name>W6M083_9GAMM</name>
<evidence type="ECO:0000313" key="3">
    <source>
        <dbReference type="Proteomes" id="UP000035760"/>
    </source>
</evidence>
<dbReference type="Proteomes" id="UP000035760">
    <property type="component" value="Unassembled WGS sequence"/>
</dbReference>
<dbReference type="RefSeq" id="WP_053085187.1">
    <property type="nucleotide sequence ID" value="NZ_CBTJ020000001.1"/>
</dbReference>
<protein>
    <recommendedName>
        <fullName evidence="4">CorA-like Mg2+ transporter protein</fullName>
    </recommendedName>
</protein>
<sequence>MNAPLPATTTAETAPTGATTPLVRHFRQMLLWPLRIIGQSKAVHSAKYWELLENPGAGCPWQQVADEFGDPKNFQERHYKEFITFLPYVQRFLYGESASRNGQVGYGQSPIRVFRRSDIARMRVQLDTTTPPLVLELAHVDLYFFYDIDIIILVVEFFANDLPLVLVEDVLFKVGRAYPGFWEANGQGGQCPYRVEWLGASGETLAVSDYENREKYLAFTCEHRSPNICAHWEYLLRPLALYHGEREGLIAYRQIEYHRMPLLAYLSFNDPEELTRGDFARLALITKAGPSDALPYSAKELRRFEHHYCYDKFWEPGNPALTSRYLCCGHAFVVVGKASQPFFVNAETGLLGQFRHQYFLVNLIAHFQKSALMLFSEWLVVAISQLHVHDLDSVRDFKREIRRILATFLRFTERYWFHEVSNQAQVRDLFRLLTQHLNTDRMYQDVSASVKDMNQYLDSDSQRRQANTVVRLTVVTTLGLIATVSTGFLGMNLFDFTGESLLVKALIFGMVLTPTILLVNYAVAHSKVLSDFLEALADRDLSWWQRTKIFLRIWWPPPPRKN</sequence>
<dbReference type="OrthoDB" id="7052461at2"/>
<dbReference type="Pfam" id="PF01544">
    <property type="entry name" value="CorA"/>
    <property type="match status" value="1"/>
</dbReference>
<reference evidence="2" key="1">
    <citation type="submission" date="2013-07" db="EMBL/GenBank/DDBJ databases">
        <authorList>
            <person name="McIlroy S."/>
        </authorList>
    </citation>
    <scope>NUCLEOTIDE SEQUENCE [LARGE SCALE GENOMIC DNA]</scope>
    <source>
        <strain evidence="2">Run_A_D11</strain>
    </source>
</reference>
<keyword evidence="3" id="KW-1185">Reference proteome</keyword>
<dbReference type="InterPro" id="IPR002523">
    <property type="entry name" value="MgTranspt_CorA/ZnTranspt_ZntB"/>
</dbReference>
<comment type="caution">
    <text evidence="2">The sequence shown here is derived from an EMBL/GenBank/DDBJ whole genome shotgun (WGS) entry which is preliminary data.</text>
</comment>
<dbReference type="EMBL" id="CBTJ020000001">
    <property type="protein sequence ID" value="CDI00827.1"/>
    <property type="molecule type" value="Genomic_DNA"/>
</dbReference>
<reference evidence="2" key="2">
    <citation type="submission" date="2014-03" db="EMBL/GenBank/DDBJ databases">
        <title>Candidatus Competibacter-lineage genomes retrieved from metagenomes reveal functional metabolic diversity.</title>
        <authorList>
            <person name="McIlroy S.J."/>
            <person name="Albertsen M."/>
            <person name="Andresen E.K."/>
            <person name="Saunders A.M."/>
            <person name="Kristiansen R."/>
            <person name="Stokholm-Bjerregaard M."/>
            <person name="Nielsen K.L."/>
            <person name="Nielsen P.H."/>
        </authorList>
    </citation>
    <scope>NUCLEOTIDE SEQUENCE</scope>
    <source>
        <strain evidence="2">Run_A_D11</strain>
    </source>
</reference>
<accession>W6M083</accession>
<proteinExistence type="predicted"/>
<dbReference type="AlphaFoldDB" id="W6M083"/>
<organism evidence="2 3">
    <name type="scientific">Candidatus Competibacter denitrificans Run_A_D11</name>
    <dbReference type="NCBI Taxonomy" id="1400863"/>
    <lineage>
        <taxon>Bacteria</taxon>
        <taxon>Pseudomonadati</taxon>
        <taxon>Pseudomonadota</taxon>
        <taxon>Gammaproteobacteria</taxon>
        <taxon>Candidatus Competibacteraceae</taxon>
        <taxon>Candidatus Competibacter</taxon>
    </lineage>
</organism>
<feature type="transmembrane region" description="Helical" evidence="1">
    <location>
        <begin position="501"/>
        <end position="523"/>
    </location>
</feature>
<evidence type="ECO:0000313" key="2">
    <source>
        <dbReference type="EMBL" id="CDI00827.1"/>
    </source>
</evidence>
<feature type="transmembrane region" description="Helical" evidence="1">
    <location>
        <begin position="469"/>
        <end position="489"/>
    </location>
</feature>
<dbReference type="STRING" id="1400863.BN873_10083"/>
<dbReference type="GO" id="GO:0046873">
    <property type="term" value="F:metal ion transmembrane transporter activity"/>
    <property type="evidence" value="ECO:0007669"/>
    <property type="project" value="InterPro"/>
</dbReference>
<keyword evidence="1" id="KW-1133">Transmembrane helix</keyword>
<dbReference type="Gene3D" id="1.20.58.340">
    <property type="entry name" value="Magnesium transport protein CorA, transmembrane region"/>
    <property type="match status" value="1"/>
</dbReference>
<keyword evidence="1" id="KW-0472">Membrane</keyword>
<keyword evidence="1" id="KW-0812">Transmembrane</keyword>
<evidence type="ECO:0008006" key="4">
    <source>
        <dbReference type="Google" id="ProtNLM"/>
    </source>
</evidence>
<evidence type="ECO:0000256" key="1">
    <source>
        <dbReference type="SAM" id="Phobius"/>
    </source>
</evidence>
<dbReference type="GO" id="GO:0016020">
    <property type="term" value="C:membrane"/>
    <property type="evidence" value="ECO:0007669"/>
    <property type="project" value="InterPro"/>
</dbReference>